<evidence type="ECO:0000313" key="2">
    <source>
        <dbReference type="EMBL" id="KAK8947368.1"/>
    </source>
</evidence>
<dbReference type="InterPro" id="IPR013167">
    <property type="entry name" value="COG4_M"/>
</dbReference>
<feature type="domain" description="COG4 transport protein middle alpha-helical bundle" evidence="1">
    <location>
        <begin position="24"/>
        <end position="65"/>
    </location>
</feature>
<gene>
    <name evidence="2" type="primary">COG4</name>
    <name evidence="2" type="ORF">KSP39_PZI007391</name>
</gene>
<dbReference type="EMBL" id="JBBWWQ010000005">
    <property type="protein sequence ID" value="KAK8947368.1"/>
    <property type="molecule type" value="Genomic_DNA"/>
</dbReference>
<dbReference type="Proteomes" id="UP001418222">
    <property type="component" value="Unassembled WGS sequence"/>
</dbReference>
<accession>A0AAP0BQR6</accession>
<comment type="caution">
    <text evidence="2">The sequence shown here is derived from an EMBL/GenBank/DDBJ whole genome shotgun (WGS) entry which is preliminary data.</text>
</comment>
<evidence type="ECO:0000259" key="1">
    <source>
        <dbReference type="Pfam" id="PF08318"/>
    </source>
</evidence>
<dbReference type="AlphaFoldDB" id="A0AAP0BQR6"/>
<dbReference type="InterPro" id="IPR048682">
    <property type="entry name" value="COG4"/>
</dbReference>
<organism evidence="2 3">
    <name type="scientific">Platanthera zijinensis</name>
    <dbReference type="NCBI Taxonomy" id="2320716"/>
    <lineage>
        <taxon>Eukaryota</taxon>
        <taxon>Viridiplantae</taxon>
        <taxon>Streptophyta</taxon>
        <taxon>Embryophyta</taxon>
        <taxon>Tracheophyta</taxon>
        <taxon>Spermatophyta</taxon>
        <taxon>Magnoliopsida</taxon>
        <taxon>Liliopsida</taxon>
        <taxon>Asparagales</taxon>
        <taxon>Orchidaceae</taxon>
        <taxon>Orchidoideae</taxon>
        <taxon>Orchideae</taxon>
        <taxon>Orchidinae</taxon>
        <taxon>Platanthera</taxon>
    </lineage>
</organism>
<dbReference type="Pfam" id="PF08318">
    <property type="entry name" value="COG4_m"/>
    <property type="match status" value="1"/>
</dbReference>
<proteinExistence type="predicted"/>
<sequence>MPLSMTPDLTTAVDKRDHLTILCFVRVFPLLGLQEEGLQIYVSYLRKVIAIRSRLEFEHLTEIANQDSQISLNLGQGGWMDEATKPSVLLNLEFTVLVMSISLMLLPLRDSSNFFAWDSSLFSEAISSYSILTP</sequence>
<keyword evidence="3" id="KW-1185">Reference proteome</keyword>
<dbReference type="PANTHER" id="PTHR24016">
    <property type="entry name" value="CONSERVED OLIGOMERIC GOLGI COMPLEX SUBUNIT 4"/>
    <property type="match status" value="1"/>
</dbReference>
<reference evidence="2 3" key="1">
    <citation type="journal article" date="2022" name="Nat. Plants">
        <title>Genomes of leafy and leafless Platanthera orchids illuminate the evolution of mycoheterotrophy.</title>
        <authorList>
            <person name="Li M.H."/>
            <person name="Liu K.W."/>
            <person name="Li Z."/>
            <person name="Lu H.C."/>
            <person name="Ye Q.L."/>
            <person name="Zhang D."/>
            <person name="Wang J.Y."/>
            <person name="Li Y.F."/>
            <person name="Zhong Z.M."/>
            <person name="Liu X."/>
            <person name="Yu X."/>
            <person name="Liu D.K."/>
            <person name="Tu X.D."/>
            <person name="Liu B."/>
            <person name="Hao Y."/>
            <person name="Liao X.Y."/>
            <person name="Jiang Y.T."/>
            <person name="Sun W.H."/>
            <person name="Chen J."/>
            <person name="Chen Y.Q."/>
            <person name="Ai Y."/>
            <person name="Zhai J.W."/>
            <person name="Wu S.S."/>
            <person name="Zhou Z."/>
            <person name="Hsiao Y.Y."/>
            <person name="Wu W.L."/>
            <person name="Chen Y.Y."/>
            <person name="Lin Y.F."/>
            <person name="Hsu J.L."/>
            <person name="Li C.Y."/>
            <person name="Wang Z.W."/>
            <person name="Zhao X."/>
            <person name="Zhong W.Y."/>
            <person name="Ma X.K."/>
            <person name="Ma L."/>
            <person name="Huang J."/>
            <person name="Chen G.Z."/>
            <person name="Huang M.Z."/>
            <person name="Huang L."/>
            <person name="Peng D.H."/>
            <person name="Luo Y.B."/>
            <person name="Zou S.Q."/>
            <person name="Chen S.P."/>
            <person name="Lan S."/>
            <person name="Tsai W.C."/>
            <person name="Van de Peer Y."/>
            <person name="Liu Z.J."/>
        </authorList>
    </citation>
    <scope>NUCLEOTIDE SEQUENCE [LARGE SCALE GENOMIC DNA]</scope>
    <source>
        <strain evidence="2">Lor287</strain>
    </source>
</reference>
<dbReference type="PANTHER" id="PTHR24016:SF0">
    <property type="entry name" value="CONSERVED OLIGOMERIC GOLGI COMPLEX SUBUNIT 4"/>
    <property type="match status" value="1"/>
</dbReference>
<protein>
    <submittedName>
        <fullName evidence="2">Conserved oligomeric Golgi complex subunit 4</fullName>
    </submittedName>
</protein>
<name>A0AAP0BQR6_9ASPA</name>
<evidence type="ECO:0000313" key="3">
    <source>
        <dbReference type="Proteomes" id="UP001418222"/>
    </source>
</evidence>